<sequence length="121" mass="13301">MYDCRAVFLVVSTNDNLQAVDGAGHESLLSSATLDEQLSRLVRYLLKQILLRSSSFVYVDLVKSGRILRKKAAWLTTIFTKPGALSVGVQRGHVLSFTEENGPLSYDLAAGMVEAIDDPDR</sequence>
<name>G3YGF2_ASPNA</name>
<dbReference type="OrthoDB" id="10254221at2759"/>
<dbReference type="HOGENOM" id="CLU_147486_0_0_1"/>
<feature type="non-terminal residue" evidence="1">
    <location>
        <position position="121"/>
    </location>
</feature>
<reference evidence="1 2" key="1">
    <citation type="journal article" date="2011" name="Genome Res.">
        <title>Comparative genomics of citric-acid-producing Aspergillus niger ATCC 1015 versus enzyme-producing CBS 513.88.</title>
        <authorList>
            <person name="Andersen M.R."/>
            <person name="Salazar M.P."/>
            <person name="Schaap P.J."/>
            <person name="van de Vondervoort P.J."/>
            <person name="Culley D."/>
            <person name="Thykaer J."/>
            <person name="Frisvad J.C."/>
            <person name="Nielsen K.F."/>
            <person name="Albang R."/>
            <person name="Albermann K."/>
            <person name="Berka R.M."/>
            <person name="Braus G.H."/>
            <person name="Braus-Stromeyer S.A."/>
            <person name="Corrochano L.M."/>
            <person name="Dai Z."/>
            <person name="van Dijck P.W."/>
            <person name="Hofmann G."/>
            <person name="Lasure L.L."/>
            <person name="Magnuson J.K."/>
            <person name="Menke H."/>
            <person name="Meijer M."/>
            <person name="Meijer S.L."/>
            <person name="Nielsen J.B."/>
            <person name="Nielsen M.L."/>
            <person name="van Ooyen A.J."/>
            <person name="Pel H.J."/>
            <person name="Poulsen L."/>
            <person name="Samson R.A."/>
            <person name="Stam H."/>
            <person name="Tsang A."/>
            <person name="van den Brink J.M."/>
            <person name="Atkins A."/>
            <person name="Aerts A."/>
            <person name="Shapiro H."/>
            <person name="Pangilinan J."/>
            <person name="Salamov A."/>
            <person name="Lou Y."/>
            <person name="Lindquist E."/>
            <person name="Lucas S."/>
            <person name="Grimwood J."/>
            <person name="Grigoriev I.V."/>
            <person name="Kubicek C.P."/>
            <person name="Martinez D."/>
            <person name="van Peij N.N."/>
            <person name="Roubos J.A."/>
            <person name="Nielsen J."/>
            <person name="Baker S.E."/>
        </authorList>
    </citation>
    <scope>NUCLEOTIDE SEQUENCE [LARGE SCALE GENOMIC DNA]</scope>
    <source>
        <strain evidence="2">ATCC 1015 / CBS 113.46 / FGSC A1144 / LSHB Ac4 / NCTC 3858a / NRRL 328 / USDA 3528.7</strain>
    </source>
</reference>
<gene>
    <name evidence="1" type="ORF">ASPNIDRAFT_126789</name>
</gene>
<dbReference type="Proteomes" id="UP000009038">
    <property type="component" value="Unassembled WGS sequence"/>
</dbReference>
<organism evidence="1 2">
    <name type="scientific">Aspergillus niger (strain ATCC 1015 / CBS 113.46 / FGSC A1144 / LSHB Ac4 / NCTC 3858a / NRRL 328 / USDA 3528.7)</name>
    <dbReference type="NCBI Taxonomy" id="380704"/>
    <lineage>
        <taxon>Eukaryota</taxon>
        <taxon>Fungi</taxon>
        <taxon>Dikarya</taxon>
        <taxon>Ascomycota</taxon>
        <taxon>Pezizomycotina</taxon>
        <taxon>Eurotiomycetes</taxon>
        <taxon>Eurotiomycetidae</taxon>
        <taxon>Eurotiales</taxon>
        <taxon>Aspergillaceae</taxon>
        <taxon>Aspergillus</taxon>
        <taxon>Aspergillus subgen. Circumdati</taxon>
    </lineage>
</organism>
<evidence type="ECO:0000313" key="1">
    <source>
        <dbReference type="EMBL" id="EHA18633.1"/>
    </source>
</evidence>
<dbReference type="AlphaFoldDB" id="G3YGF2"/>
<evidence type="ECO:0000313" key="2">
    <source>
        <dbReference type="Proteomes" id="UP000009038"/>
    </source>
</evidence>
<accession>G3YGF2</accession>
<comment type="caution">
    <text evidence="1">The sequence shown here is derived from an EMBL/GenBank/DDBJ whole genome shotgun (WGS) entry which is preliminary data.</text>
</comment>
<dbReference type="STRING" id="380704.G3YGF2"/>
<proteinExistence type="predicted"/>
<dbReference type="VEuPathDB" id="FungiDB:ASPNIDRAFT2_126789"/>
<protein>
    <submittedName>
        <fullName evidence="1">Uncharacterized protein</fullName>
    </submittedName>
</protein>
<dbReference type="EMBL" id="ACJE01000021">
    <property type="protein sequence ID" value="EHA18633.1"/>
    <property type="molecule type" value="Genomic_DNA"/>
</dbReference>